<dbReference type="Pfam" id="PF13333">
    <property type="entry name" value="rve_2"/>
    <property type="match status" value="1"/>
</dbReference>
<proteinExistence type="predicted"/>
<dbReference type="InterPro" id="IPR048020">
    <property type="entry name" value="Transpos_IS3"/>
</dbReference>
<evidence type="ECO:0000313" key="3">
    <source>
        <dbReference type="Proteomes" id="UP000250579"/>
    </source>
</evidence>
<evidence type="ECO:0000259" key="1">
    <source>
        <dbReference type="PROSITE" id="PS50994"/>
    </source>
</evidence>
<name>A0A2Z5AD32_9PSED</name>
<reference evidence="2 3" key="1">
    <citation type="submission" date="2017-06" db="EMBL/GenBank/DDBJ databases">
        <title>Evolution towards high GC content and high-temperature stress adaptation in endophytic Pseudomonas oryzihabitans impacted its plant-growth promoting traits.</title>
        <authorList>
            <person name="Nascimento F.X."/>
        </authorList>
    </citation>
    <scope>NUCLEOTIDE SEQUENCE [LARGE SCALE GENOMIC DNA]</scope>
    <source>
        <strain evidence="2 3">MS8</strain>
    </source>
</reference>
<gene>
    <name evidence="2" type="ORF">CE139_18830</name>
</gene>
<sequence>MPKYSFALKMRIVNDYKKGDCGYGQLAARYAIDAMQIKGWIQTEKRHGAEGLRKRYRYHKVEFKLEVVRQIAEGLSLQKASALFNLNRSQMQRWVRAWQKHGIEGLSSKRRGDSMPLPPAPVPSAFEKTKGCPRRRLEREVAYLQVKTVFLRTAMGRGLNEADLDSRTKTQLVQELRIQYPLDALLQGAGLPRSTYYYHLRMAQLPDKNARLKGHIQQVFDRHRGRYGYRRVTAALRSQGHCVNHKAVQRLMGLLSLQCHLRRRRYRPFTGTESCIAPNVLNRSFHAAEPNSRWVTDVTEFRVDQQKLYLSPLMDLFNREIVAFQISSRPSFQMVQRMLEEGLEKLSDHEKPLIHSDQGWHYQTPAYQQTLRKHGLTQSMSRRGNCLDNAAMESFFAVLKSELFHCNSFSSLEQLAAAIREYVVYYNHTRIKLSLRGRSPVAYRHEHEARGVCSSNP</sequence>
<dbReference type="GO" id="GO:0015074">
    <property type="term" value="P:DNA integration"/>
    <property type="evidence" value="ECO:0007669"/>
    <property type="project" value="InterPro"/>
</dbReference>
<dbReference type="InterPro" id="IPR036397">
    <property type="entry name" value="RNaseH_sf"/>
</dbReference>
<dbReference type="GO" id="GO:0043565">
    <property type="term" value="F:sequence-specific DNA binding"/>
    <property type="evidence" value="ECO:0007669"/>
    <property type="project" value="InterPro"/>
</dbReference>
<dbReference type="InterPro" id="IPR025948">
    <property type="entry name" value="HTH-like_dom"/>
</dbReference>
<accession>A0A2Z5AD32</accession>
<feature type="domain" description="Integrase catalytic" evidence="1">
    <location>
        <begin position="286"/>
        <end position="448"/>
    </location>
</feature>
<dbReference type="RefSeq" id="WP_208691862.1">
    <property type="nucleotide sequence ID" value="NZ_CP022198.1"/>
</dbReference>
<dbReference type="Pfam" id="PF13276">
    <property type="entry name" value="HTH_21"/>
    <property type="match status" value="1"/>
</dbReference>
<dbReference type="InterPro" id="IPR050900">
    <property type="entry name" value="Transposase_IS3/IS150/IS904"/>
</dbReference>
<dbReference type="SUPFAM" id="SSF53098">
    <property type="entry name" value="Ribonuclease H-like"/>
    <property type="match status" value="1"/>
</dbReference>
<dbReference type="PANTHER" id="PTHR46889:SF5">
    <property type="entry name" value="INTEGRASE PROTEIN"/>
    <property type="match status" value="1"/>
</dbReference>
<dbReference type="AlphaFoldDB" id="A0A2Z5AD32"/>
<dbReference type="InterPro" id="IPR036388">
    <property type="entry name" value="WH-like_DNA-bd_sf"/>
</dbReference>
<evidence type="ECO:0000313" key="2">
    <source>
        <dbReference type="EMBL" id="AXA67782.1"/>
    </source>
</evidence>
<dbReference type="InterPro" id="IPR055247">
    <property type="entry name" value="InsJ-like_HTH"/>
</dbReference>
<protein>
    <submittedName>
        <fullName evidence="2">IS3 family transposase</fullName>
    </submittedName>
</protein>
<dbReference type="Gene3D" id="3.30.420.10">
    <property type="entry name" value="Ribonuclease H-like superfamily/Ribonuclease H"/>
    <property type="match status" value="1"/>
</dbReference>
<dbReference type="Pfam" id="PF13518">
    <property type="entry name" value="HTH_28"/>
    <property type="match status" value="2"/>
</dbReference>
<dbReference type="InterPro" id="IPR012337">
    <property type="entry name" value="RNaseH-like_sf"/>
</dbReference>
<dbReference type="NCBIfam" id="NF033516">
    <property type="entry name" value="transpos_IS3"/>
    <property type="match status" value="1"/>
</dbReference>
<dbReference type="InterPro" id="IPR010921">
    <property type="entry name" value="Trp_repressor/repl_initiator"/>
</dbReference>
<dbReference type="EMBL" id="CP022198">
    <property type="protein sequence ID" value="AXA67782.1"/>
    <property type="molecule type" value="Genomic_DNA"/>
</dbReference>
<dbReference type="Gene3D" id="1.10.10.10">
    <property type="entry name" value="Winged helix-like DNA-binding domain superfamily/Winged helix DNA-binding domain"/>
    <property type="match status" value="2"/>
</dbReference>
<dbReference type="PROSITE" id="PS50994">
    <property type="entry name" value="INTEGRASE"/>
    <property type="match status" value="1"/>
</dbReference>
<dbReference type="SUPFAM" id="SSF48295">
    <property type="entry name" value="TrpR-like"/>
    <property type="match status" value="1"/>
</dbReference>
<dbReference type="Pfam" id="PF00665">
    <property type="entry name" value="rve"/>
    <property type="match status" value="1"/>
</dbReference>
<dbReference type="PANTHER" id="PTHR46889">
    <property type="entry name" value="TRANSPOSASE INSF FOR INSERTION SEQUENCE IS3B-RELATED"/>
    <property type="match status" value="1"/>
</dbReference>
<organism evidence="2 3">
    <name type="scientific">Pseudomonas oryzihabitans</name>
    <dbReference type="NCBI Taxonomy" id="47885"/>
    <lineage>
        <taxon>Bacteria</taxon>
        <taxon>Pseudomonadati</taxon>
        <taxon>Pseudomonadota</taxon>
        <taxon>Gammaproteobacteria</taxon>
        <taxon>Pseudomonadales</taxon>
        <taxon>Pseudomonadaceae</taxon>
        <taxon>Pseudomonas</taxon>
    </lineage>
</organism>
<dbReference type="InterPro" id="IPR001584">
    <property type="entry name" value="Integrase_cat-core"/>
</dbReference>
<dbReference type="Proteomes" id="UP000250579">
    <property type="component" value="Chromosome"/>
</dbReference>